<organism evidence="1 2">
    <name type="scientific">Paenibacillus cremeus</name>
    <dbReference type="NCBI Taxonomy" id="2163881"/>
    <lineage>
        <taxon>Bacteria</taxon>
        <taxon>Bacillati</taxon>
        <taxon>Bacillota</taxon>
        <taxon>Bacilli</taxon>
        <taxon>Bacillales</taxon>
        <taxon>Paenibacillaceae</taxon>
        <taxon>Paenibacillus</taxon>
    </lineage>
</organism>
<accession>A0A559KH21</accession>
<comment type="caution">
    <text evidence="1">The sequence shown here is derived from an EMBL/GenBank/DDBJ whole genome shotgun (WGS) entry which is preliminary data.</text>
</comment>
<proteinExistence type="predicted"/>
<dbReference type="AlphaFoldDB" id="A0A559KH21"/>
<evidence type="ECO:0000313" key="2">
    <source>
        <dbReference type="Proteomes" id="UP000317036"/>
    </source>
</evidence>
<sequence length="94" mass="11263">MMQIKKKIDIDMILDNFSSIAQWDTLGQKHYFVFEDRKRGGQWTLMSYSNERFSVHGIGENYFDESESFFEDRNDVLSFLWEHRSAFNYSSKQG</sequence>
<dbReference type="Proteomes" id="UP000317036">
    <property type="component" value="Unassembled WGS sequence"/>
</dbReference>
<dbReference type="EMBL" id="VNJI01000003">
    <property type="protein sequence ID" value="TVY11437.1"/>
    <property type="molecule type" value="Genomic_DNA"/>
</dbReference>
<gene>
    <name evidence="1" type="ORF">FPZ49_04220</name>
</gene>
<name>A0A559KH21_9BACL</name>
<dbReference type="OrthoDB" id="2882430at2"/>
<reference evidence="1 2" key="1">
    <citation type="submission" date="2019-07" db="EMBL/GenBank/DDBJ databases">
        <authorList>
            <person name="Kim J."/>
        </authorList>
    </citation>
    <scope>NUCLEOTIDE SEQUENCE [LARGE SCALE GENOMIC DNA]</scope>
    <source>
        <strain evidence="1 2">JC52</strain>
    </source>
</reference>
<evidence type="ECO:0000313" key="1">
    <source>
        <dbReference type="EMBL" id="TVY11437.1"/>
    </source>
</evidence>
<protein>
    <submittedName>
        <fullName evidence="1">Uncharacterized protein</fullName>
    </submittedName>
</protein>
<keyword evidence="2" id="KW-1185">Reference proteome</keyword>